<dbReference type="PANTHER" id="PTHR43968">
    <property type="match status" value="1"/>
</dbReference>
<dbReference type="Pfam" id="PF13417">
    <property type="entry name" value="GST_N_3"/>
    <property type="match status" value="1"/>
</dbReference>
<evidence type="ECO:0000313" key="3">
    <source>
        <dbReference type="EMBL" id="RVX75174.1"/>
    </source>
</evidence>
<dbReference type="PROSITE" id="PS50404">
    <property type="entry name" value="GST_NTER"/>
    <property type="match status" value="1"/>
</dbReference>
<dbReference type="InterPro" id="IPR010987">
    <property type="entry name" value="Glutathione-S-Trfase_C-like"/>
</dbReference>
<reference evidence="3 4" key="1">
    <citation type="submission" date="2017-03" db="EMBL/GenBank/DDBJ databases">
        <title>Genomes of endolithic fungi from Antarctica.</title>
        <authorList>
            <person name="Coleine C."/>
            <person name="Masonjones S."/>
            <person name="Stajich J.E."/>
        </authorList>
    </citation>
    <scope>NUCLEOTIDE SEQUENCE [LARGE SCALE GENOMIC DNA]</scope>
    <source>
        <strain evidence="3 4">CCFEE 6314</strain>
    </source>
</reference>
<dbReference type="InterPro" id="IPR040079">
    <property type="entry name" value="Glutathione_S-Trfase"/>
</dbReference>
<dbReference type="InterPro" id="IPR036282">
    <property type="entry name" value="Glutathione-S-Trfase_C_sf"/>
</dbReference>
<comment type="caution">
    <text evidence="3">The sequence shown here is derived from an EMBL/GenBank/DDBJ whole genome shotgun (WGS) entry which is preliminary data.</text>
</comment>
<dbReference type="InterPro" id="IPR036249">
    <property type="entry name" value="Thioredoxin-like_sf"/>
</dbReference>
<evidence type="ECO:0000313" key="4">
    <source>
        <dbReference type="Proteomes" id="UP000288859"/>
    </source>
</evidence>
<gene>
    <name evidence="3" type="ORF">B0A52_00526</name>
</gene>
<evidence type="ECO:0000259" key="1">
    <source>
        <dbReference type="PROSITE" id="PS50404"/>
    </source>
</evidence>
<dbReference type="InterPro" id="IPR004045">
    <property type="entry name" value="Glutathione_S-Trfase_N"/>
</dbReference>
<protein>
    <recommendedName>
        <fullName evidence="5">Glutathione S-transferase</fullName>
    </recommendedName>
</protein>
<dbReference type="OrthoDB" id="249703at2759"/>
<dbReference type="PANTHER" id="PTHR43968:SF6">
    <property type="entry name" value="GLUTATHIONE S-TRANSFERASE OMEGA"/>
    <property type="match status" value="1"/>
</dbReference>
<dbReference type="SUPFAM" id="SSF52833">
    <property type="entry name" value="Thioredoxin-like"/>
    <property type="match status" value="1"/>
</dbReference>
<dbReference type="Gene3D" id="1.20.1050.10">
    <property type="match status" value="1"/>
</dbReference>
<name>A0A438NHI1_EXOME</name>
<proteinExistence type="predicted"/>
<evidence type="ECO:0008006" key="5">
    <source>
        <dbReference type="Google" id="ProtNLM"/>
    </source>
</evidence>
<dbReference type="AlphaFoldDB" id="A0A438NHI1"/>
<sequence length="265" mass="29954">MTSKLFLWDHPVSPFAQKVRIALREKQIPFDFQTPKGGGTGNTKLLDSVFVKQNHRLEIPTLQDGDAVIFESTIILEYIEDKFPGNPLRPESAAGRAKARMIEDVCDNQYEPINWGMGEISTFKRAEGRLADSLKRQAKLQTDQLHQWLTEQLGNDSWFGGDVFGLADVCVWPFVNRSTSYGLEPKEGTLLRSWYERANKRPSIKSVLEEFATGVASGSAAYGALQSGMMKRQYRDHRLEWLIKSGGIEIVQKGLEDGNVRFSWP</sequence>
<accession>A0A438NHI1</accession>
<dbReference type="InterPro" id="IPR050983">
    <property type="entry name" value="GST_Omega/HSP26"/>
</dbReference>
<dbReference type="PROSITE" id="PS50405">
    <property type="entry name" value="GST_CTER"/>
    <property type="match status" value="1"/>
</dbReference>
<feature type="domain" description="GST N-terminal" evidence="1">
    <location>
        <begin position="3"/>
        <end position="87"/>
    </location>
</feature>
<dbReference type="SFLD" id="SFLDG00358">
    <property type="entry name" value="Main_(cytGST)"/>
    <property type="match status" value="1"/>
</dbReference>
<feature type="domain" description="GST C-terminal" evidence="2">
    <location>
        <begin position="92"/>
        <end position="215"/>
    </location>
</feature>
<dbReference type="VEuPathDB" id="FungiDB:PV10_02791"/>
<dbReference type="SFLD" id="SFLDS00019">
    <property type="entry name" value="Glutathione_Transferase_(cytos"/>
    <property type="match status" value="1"/>
</dbReference>
<dbReference type="Proteomes" id="UP000288859">
    <property type="component" value="Unassembled WGS sequence"/>
</dbReference>
<dbReference type="Gene3D" id="3.40.30.10">
    <property type="entry name" value="Glutaredoxin"/>
    <property type="match status" value="1"/>
</dbReference>
<evidence type="ECO:0000259" key="2">
    <source>
        <dbReference type="PROSITE" id="PS50405"/>
    </source>
</evidence>
<organism evidence="3 4">
    <name type="scientific">Exophiala mesophila</name>
    <name type="common">Black yeast-like fungus</name>
    <dbReference type="NCBI Taxonomy" id="212818"/>
    <lineage>
        <taxon>Eukaryota</taxon>
        <taxon>Fungi</taxon>
        <taxon>Dikarya</taxon>
        <taxon>Ascomycota</taxon>
        <taxon>Pezizomycotina</taxon>
        <taxon>Eurotiomycetes</taxon>
        <taxon>Chaetothyriomycetidae</taxon>
        <taxon>Chaetothyriales</taxon>
        <taxon>Herpotrichiellaceae</taxon>
        <taxon>Exophiala</taxon>
    </lineage>
</organism>
<dbReference type="Pfam" id="PF13410">
    <property type="entry name" value="GST_C_2"/>
    <property type="match status" value="1"/>
</dbReference>
<dbReference type="SUPFAM" id="SSF47616">
    <property type="entry name" value="GST C-terminal domain-like"/>
    <property type="match status" value="1"/>
</dbReference>
<dbReference type="EMBL" id="NAJM01000002">
    <property type="protein sequence ID" value="RVX75174.1"/>
    <property type="molecule type" value="Genomic_DNA"/>
</dbReference>
<dbReference type="GO" id="GO:0005737">
    <property type="term" value="C:cytoplasm"/>
    <property type="evidence" value="ECO:0007669"/>
    <property type="project" value="TreeGrafter"/>
</dbReference>
<dbReference type="CDD" id="cd00570">
    <property type="entry name" value="GST_N_family"/>
    <property type="match status" value="1"/>
</dbReference>